<dbReference type="RefSeq" id="WP_322809514.1">
    <property type="nucleotide sequence ID" value="NZ_JAVBVO010000004.1"/>
</dbReference>
<gene>
    <name evidence="3" type="ORF">RAK27_14910</name>
</gene>
<dbReference type="GO" id="GO:0006508">
    <property type="term" value="P:proteolysis"/>
    <property type="evidence" value="ECO:0007669"/>
    <property type="project" value="InterPro"/>
</dbReference>
<proteinExistence type="predicted"/>
<dbReference type="GO" id="GO:0008236">
    <property type="term" value="F:serine-type peptidase activity"/>
    <property type="evidence" value="ECO:0007669"/>
    <property type="project" value="InterPro"/>
</dbReference>
<feature type="domain" description="Peptidase S9 prolyl oligopeptidase catalytic" evidence="2">
    <location>
        <begin position="93"/>
        <end position="247"/>
    </location>
</feature>
<dbReference type="InterPro" id="IPR050261">
    <property type="entry name" value="FrsA_esterase"/>
</dbReference>
<name>A0AAW9KA30_CARML</name>
<dbReference type="InterPro" id="IPR001375">
    <property type="entry name" value="Peptidase_S9_cat"/>
</dbReference>
<dbReference type="EMBL" id="JAVBVO010000004">
    <property type="protein sequence ID" value="MDZ5759951.1"/>
    <property type="molecule type" value="Genomic_DNA"/>
</dbReference>
<organism evidence="3 4">
    <name type="scientific">Carnobacterium maltaromaticum</name>
    <name type="common">Carnobacterium piscicola</name>
    <dbReference type="NCBI Taxonomy" id="2751"/>
    <lineage>
        <taxon>Bacteria</taxon>
        <taxon>Bacillati</taxon>
        <taxon>Bacillota</taxon>
        <taxon>Bacilli</taxon>
        <taxon>Lactobacillales</taxon>
        <taxon>Carnobacteriaceae</taxon>
        <taxon>Carnobacterium</taxon>
    </lineage>
</organism>
<evidence type="ECO:0000256" key="1">
    <source>
        <dbReference type="ARBA" id="ARBA00022801"/>
    </source>
</evidence>
<dbReference type="AlphaFoldDB" id="A0AAW9KA30"/>
<evidence type="ECO:0000313" key="3">
    <source>
        <dbReference type="EMBL" id="MDZ5759951.1"/>
    </source>
</evidence>
<evidence type="ECO:0000313" key="4">
    <source>
        <dbReference type="Proteomes" id="UP001290462"/>
    </source>
</evidence>
<sequence>MKISVRHRFIKKIPVLEVVMDELKLAPLPLVIYYHGWQSSKELVLTQARKLAKKGIRVLLPDAMNHGERRMGAISTIPAMTFWSSVQFNLAEFSQLTHFYQKQGLIQNEKIGVGGVSMGGITTCALLTQHPEIQVAACIMGTPAPTSYLQLVLRTVAERDIFVPQDLPLLLNWLDNYDLALNPSKLAKRPLLFWHGKEDEKIPFESAYDFYEEIKEQEYAENVLFLVDEKERHLVRSEVMDQVTEFFTEELIGINE</sequence>
<accession>A0AAW9KA30</accession>
<dbReference type="SUPFAM" id="SSF53474">
    <property type="entry name" value="alpha/beta-Hydrolases"/>
    <property type="match status" value="1"/>
</dbReference>
<dbReference type="PANTHER" id="PTHR22946">
    <property type="entry name" value="DIENELACTONE HYDROLASE DOMAIN-CONTAINING PROTEIN-RELATED"/>
    <property type="match status" value="1"/>
</dbReference>
<keyword evidence="1 3" id="KW-0378">Hydrolase</keyword>
<dbReference type="Proteomes" id="UP001290462">
    <property type="component" value="Unassembled WGS sequence"/>
</dbReference>
<reference evidence="3" key="1">
    <citation type="submission" date="2023-08" db="EMBL/GenBank/DDBJ databases">
        <title>Genomic characterization of piscicolin 126 produced by Carnobacterium maltaromaticum CM22 strain isolated from salmon (Salmo salar).</title>
        <authorList>
            <person name="Gonzalez-Gragera E."/>
            <person name="Garcia-Lopez J.D."/>
            <person name="Teso-Perez C."/>
            <person name="Gimenez-Hernandez I."/>
            <person name="Peralta-Sanchez J.M."/>
            <person name="Valdivia E."/>
            <person name="Montalban-Lopez M."/>
            <person name="Martin-Platero A.M."/>
            <person name="Banos A."/>
            <person name="Martinez-Bueno M."/>
        </authorList>
    </citation>
    <scope>NUCLEOTIDE SEQUENCE</scope>
    <source>
        <strain evidence="3">CM22</strain>
    </source>
</reference>
<dbReference type="Gene3D" id="3.40.50.1820">
    <property type="entry name" value="alpha/beta hydrolase"/>
    <property type="match status" value="1"/>
</dbReference>
<dbReference type="Pfam" id="PF00326">
    <property type="entry name" value="Peptidase_S9"/>
    <property type="match status" value="1"/>
</dbReference>
<dbReference type="PANTHER" id="PTHR22946:SF9">
    <property type="entry name" value="POLYKETIDE TRANSFERASE AF380"/>
    <property type="match status" value="1"/>
</dbReference>
<evidence type="ECO:0000259" key="2">
    <source>
        <dbReference type="Pfam" id="PF00326"/>
    </source>
</evidence>
<dbReference type="GO" id="GO:0052689">
    <property type="term" value="F:carboxylic ester hydrolase activity"/>
    <property type="evidence" value="ECO:0007669"/>
    <property type="project" value="UniProtKB-ARBA"/>
</dbReference>
<dbReference type="InterPro" id="IPR029058">
    <property type="entry name" value="AB_hydrolase_fold"/>
</dbReference>
<comment type="caution">
    <text evidence="3">The sequence shown here is derived from an EMBL/GenBank/DDBJ whole genome shotgun (WGS) entry which is preliminary data.</text>
</comment>
<protein>
    <submittedName>
        <fullName evidence="3">Alpha/beta fold hydrolase</fullName>
    </submittedName>
</protein>